<dbReference type="InterPro" id="IPR037066">
    <property type="entry name" value="Plug_dom_sf"/>
</dbReference>
<dbReference type="EMBL" id="VJOM01000039">
    <property type="protein sequence ID" value="TSE29167.1"/>
    <property type="molecule type" value="Genomic_DNA"/>
</dbReference>
<evidence type="ECO:0000256" key="4">
    <source>
        <dbReference type="ARBA" id="ARBA00022452"/>
    </source>
</evidence>
<protein>
    <submittedName>
        <fullName evidence="16">Heme/hemopexin utilization protein C</fullName>
    </submittedName>
</protein>
<dbReference type="STRING" id="307486.GCA_000807215_00926"/>
<dbReference type="Gene3D" id="2.40.170.20">
    <property type="entry name" value="TonB-dependent receptor, beta-barrel domain"/>
    <property type="match status" value="1"/>
</dbReference>
<evidence type="ECO:0000256" key="9">
    <source>
        <dbReference type="ARBA" id="ARBA00023170"/>
    </source>
</evidence>
<evidence type="ECO:0000256" key="13">
    <source>
        <dbReference type="SAM" id="SignalP"/>
    </source>
</evidence>
<evidence type="ECO:0000256" key="12">
    <source>
        <dbReference type="RuleBase" id="RU003357"/>
    </source>
</evidence>
<evidence type="ECO:0000256" key="5">
    <source>
        <dbReference type="ARBA" id="ARBA00022692"/>
    </source>
</evidence>
<dbReference type="Pfam" id="PF07715">
    <property type="entry name" value="Plug"/>
    <property type="match status" value="1"/>
</dbReference>
<dbReference type="InterPro" id="IPR012910">
    <property type="entry name" value="Plug_dom"/>
</dbReference>
<keyword evidence="5 11" id="KW-0812">Transmembrane</keyword>
<reference evidence="16 17" key="1">
    <citation type="submission" date="2019-07" db="EMBL/GenBank/DDBJ databases">
        <title>Tepidimonas taiwanensis I1-1 draft genome.</title>
        <authorList>
            <person name="Da Costa M.S."/>
            <person name="Froufe H.J.C."/>
            <person name="Egas C."/>
            <person name="Albuquerque L."/>
        </authorList>
    </citation>
    <scope>NUCLEOTIDE SEQUENCE [LARGE SCALE GENOMIC DNA]</scope>
    <source>
        <strain evidence="16 17">I1-1</strain>
    </source>
</reference>
<name>A0A554WZZ4_9BURK</name>
<keyword evidence="9" id="KW-0675">Receptor</keyword>
<keyword evidence="6 13" id="KW-0732">Signal</keyword>
<evidence type="ECO:0000256" key="3">
    <source>
        <dbReference type="ARBA" id="ARBA00022448"/>
    </source>
</evidence>
<dbReference type="InterPro" id="IPR011276">
    <property type="entry name" value="TonB_haem/Hb_rcpt"/>
</dbReference>
<dbReference type="Pfam" id="PF00593">
    <property type="entry name" value="TonB_dep_Rec_b-barrel"/>
    <property type="match status" value="1"/>
</dbReference>
<evidence type="ECO:0000256" key="1">
    <source>
        <dbReference type="ARBA" id="ARBA00004571"/>
    </source>
</evidence>
<organism evidence="16 17">
    <name type="scientific">Tepidimonas taiwanensis</name>
    <dbReference type="NCBI Taxonomy" id="307486"/>
    <lineage>
        <taxon>Bacteria</taxon>
        <taxon>Pseudomonadati</taxon>
        <taxon>Pseudomonadota</taxon>
        <taxon>Betaproteobacteria</taxon>
        <taxon>Burkholderiales</taxon>
        <taxon>Tepidimonas</taxon>
    </lineage>
</organism>
<keyword evidence="8 11" id="KW-0472">Membrane</keyword>
<feature type="domain" description="TonB-dependent receptor plug" evidence="15">
    <location>
        <begin position="48"/>
        <end position="170"/>
    </location>
</feature>
<gene>
    <name evidence="16" type="primary">hxuC</name>
    <name evidence="16" type="ORF">Ttaiw_02390</name>
</gene>
<dbReference type="GO" id="GO:0015232">
    <property type="term" value="F:heme transmembrane transporter activity"/>
    <property type="evidence" value="ECO:0007669"/>
    <property type="project" value="InterPro"/>
</dbReference>
<sequence length="741" mass="82232">MRGEAGRWRWRAVAWAAAWVAATAWAQSADEPLPAVVVTGARSERAPNEVPATIDVLGGEALNPAEVQDIRDLVRDLPNVSVRRAAVRFSAVSPGGTGREGNAGFNIRGLEGNRVLLLVDGVRMPRELVSGVFGSAAFGRDYYDMGLIDRVEIQRGAASALYGSDGLAGIVAMQTIQPQALLQPGATLGGRAVMAYDEEDRHRRLGLTVAGRASEAWSWLGAVQLGRARELDNQGTVDAPNSTRTRPNPERMEQSAVLAKAVWQPDARQRQQFTVEHLERDGRVEALSGRSVTISSPLSVADLDGTLDMRRTRFSWDGRWRVDAAWADEMQVLLAWQQARAQESAIEFRPLQPAATQERERTVRYGENLWQASWQAQRSVSLGKDWGVRTVYGLDLTRTELDNLVTGRVPPSYERYPLKRFPDTVERNTALFVQTEWASEAFSVIPALRWDRVELDARRDALYPRDPASLRDDALSPKLGMIWRYAPGAQLYANWAAGFRAPGALQLNNFFENLAGAGFAYRTIPNPNLKPETSHTLELGWRRQGDTWQTEAVVFRGRYRDFIEDLVPVSGVGTASDPITYQAVNRDRVTLRGVEFKVRWSITPLTTLRVAYGLTKGTVDTTGRPLNSVNPPELVVGVEHRLNEAWTLGATARHVWAKRASDVDASGLSGGPFLPPSFTTLDVRARWRIDRDWQLSATVRNVADRKYWEWTNVRGLSATLPVIDAYSAPGRAVSVALTRTF</sequence>
<evidence type="ECO:0000256" key="7">
    <source>
        <dbReference type="ARBA" id="ARBA00023077"/>
    </source>
</evidence>
<evidence type="ECO:0000256" key="2">
    <source>
        <dbReference type="ARBA" id="ARBA00009810"/>
    </source>
</evidence>
<feature type="signal peptide" evidence="13">
    <location>
        <begin position="1"/>
        <end position="26"/>
    </location>
</feature>
<keyword evidence="4 11" id="KW-1134">Transmembrane beta strand</keyword>
<evidence type="ECO:0000256" key="11">
    <source>
        <dbReference type="PROSITE-ProRule" id="PRU01360"/>
    </source>
</evidence>
<comment type="caution">
    <text evidence="16">The sequence shown here is derived from an EMBL/GenBank/DDBJ whole genome shotgun (WGS) entry which is preliminary data.</text>
</comment>
<dbReference type="InterPro" id="IPR036942">
    <property type="entry name" value="Beta-barrel_TonB_sf"/>
</dbReference>
<evidence type="ECO:0000313" key="17">
    <source>
        <dbReference type="Proteomes" id="UP000317763"/>
    </source>
</evidence>
<feature type="chain" id="PRO_5021870410" evidence="13">
    <location>
        <begin position="27"/>
        <end position="741"/>
    </location>
</feature>
<keyword evidence="10 11" id="KW-0998">Cell outer membrane</keyword>
<dbReference type="Proteomes" id="UP000317763">
    <property type="component" value="Unassembled WGS sequence"/>
</dbReference>
<comment type="subcellular location">
    <subcellularLocation>
        <location evidence="1 11">Cell outer membrane</location>
        <topology evidence="1 11">Multi-pass membrane protein</topology>
    </subcellularLocation>
</comment>
<evidence type="ECO:0000256" key="6">
    <source>
        <dbReference type="ARBA" id="ARBA00022729"/>
    </source>
</evidence>
<keyword evidence="17" id="KW-1185">Reference proteome</keyword>
<dbReference type="CDD" id="cd01347">
    <property type="entry name" value="ligand_gated_channel"/>
    <property type="match status" value="1"/>
</dbReference>
<dbReference type="PANTHER" id="PTHR30069">
    <property type="entry name" value="TONB-DEPENDENT OUTER MEMBRANE RECEPTOR"/>
    <property type="match status" value="1"/>
</dbReference>
<dbReference type="AlphaFoldDB" id="A0A554WZZ4"/>
<evidence type="ECO:0000259" key="15">
    <source>
        <dbReference type="Pfam" id="PF07715"/>
    </source>
</evidence>
<proteinExistence type="inferred from homology"/>
<evidence type="ECO:0000256" key="8">
    <source>
        <dbReference type="ARBA" id="ARBA00023136"/>
    </source>
</evidence>
<dbReference type="SUPFAM" id="SSF56935">
    <property type="entry name" value="Porins"/>
    <property type="match status" value="1"/>
</dbReference>
<dbReference type="InterPro" id="IPR000531">
    <property type="entry name" value="Beta-barrel_TonB"/>
</dbReference>
<evidence type="ECO:0000256" key="10">
    <source>
        <dbReference type="ARBA" id="ARBA00023237"/>
    </source>
</evidence>
<dbReference type="GO" id="GO:0044718">
    <property type="term" value="P:siderophore transmembrane transport"/>
    <property type="evidence" value="ECO:0007669"/>
    <property type="project" value="TreeGrafter"/>
</dbReference>
<dbReference type="GO" id="GO:0015344">
    <property type="term" value="F:siderophore uptake transmembrane transporter activity"/>
    <property type="evidence" value="ECO:0007669"/>
    <property type="project" value="TreeGrafter"/>
</dbReference>
<dbReference type="NCBIfam" id="TIGR01786">
    <property type="entry name" value="TonB-hemlactrns"/>
    <property type="match status" value="1"/>
</dbReference>
<dbReference type="InterPro" id="IPR039426">
    <property type="entry name" value="TonB-dep_rcpt-like"/>
</dbReference>
<dbReference type="NCBIfam" id="TIGR01785">
    <property type="entry name" value="TonB-hemin"/>
    <property type="match status" value="1"/>
</dbReference>
<feature type="domain" description="TonB-dependent receptor-like beta-barrel" evidence="14">
    <location>
        <begin position="278"/>
        <end position="702"/>
    </location>
</feature>
<dbReference type="RefSeq" id="WP_161936834.1">
    <property type="nucleotide sequence ID" value="NZ_CP083911.1"/>
</dbReference>
<accession>A0A554WZZ4</accession>
<dbReference type="PANTHER" id="PTHR30069:SF29">
    <property type="entry name" value="HEMOGLOBIN AND HEMOGLOBIN-HAPTOGLOBIN-BINDING PROTEIN 1-RELATED"/>
    <property type="match status" value="1"/>
</dbReference>
<dbReference type="PROSITE" id="PS52016">
    <property type="entry name" value="TONB_DEPENDENT_REC_3"/>
    <property type="match status" value="1"/>
</dbReference>
<keyword evidence="3 11" id="KW-0813">Transport</keyword>
<dbReference type="GO" id="GO:0009279">
    <property type="term" value="C:cell outer membrane"/>
    <property type="evidence" value="ECO:0007669"/>
    <property type="project" value="UniProtKB-SubCell"/>
</dbReference>
<dbReference type="InterPro" id="IPR010949">
    <property type="entry name" value="TonB_Hb/transfer/lactofer_rcpt"/>
</dbReference>
<dbReference type="Gene3D" id="2.170.130.10">
    <property type="entry name" value="TonB-dependent receptor, plug domain"/>
    <property type="match status" value="1"/>
</dbReference>
<keyword evidence="7 12" id="KW-0798">TonB box</keyword>
<comment type="similarity">
    <text evidence="2 11 12">Belongs to the TonB-dependent receptor family.</text>
</comment>
<evidence type="ECO:0000259" key="14">
    <source>
        <dbReference type="Pfam" id="PF00593"/>
    </source>
</evidence>
<evidence type="ECO:0000313" key="16">
    <source>
        <dbReference type="EMBL" id="TSE29167.1"/>
    </source>
</evidence>